<keyword evidence="2" id="KW-1185">Reference proteome</keyword>
<dbReference type="OrthoDB" id="4833558at2759"/>
<evidence type="ECO:0000313" key="1">
    <source>
        <dbReference type="EMBL" id="KAF0317380.1"/>
    </source>
</evidence>
<organism evidence="1 2">
    <name type="scientific">Colletotrichum asianum</name>
    <dbReference type="NCBI Taxonomy" id="702518"/>
    <lineage>
        <taxon>Eukaryota</taxon>
        <taxon>Fungi</taxon>
        <taxon>Dikarya</taxon>
        <taxon>Ascomycota</taxon>
        <taxon>Pezizomycotina</taxon>
        <taxon>Sordariomycetes</taxon>
        <taxon>Hypocreomycetidae</taxon>
        <taxon>Glomerellales</taxon>
        <taxon>Glomerellaceae</taxon>
        <taxon>Colletotrichum</taxon>
        <taxon>Colletotrichum gloeosporioides species complex</taxon>
    </lineage>
</organism>
<proteinExistence type="predicted"/>
<dbReference type="AlphaFoldDB" id="A0A8H3ZMV5"/>
<accession>A0A8H3ZMV5</accession>
<dbReference type="Proteomes" id="UP000434172">
    <property type="component" value="Unassembled WGS sequence"/>
</dbReference>
<evidence type="ECO:0000313" key="2">
    <source>
        <dbReference type="Proteomes" id="UP000434172"/>
    </source>
</evidence>
<comment type="caution">
    <text evidence="1">The sequence shown here is derived from an EMBL/GenBank/DDBJ whole genome shotgun (WGS) entry which is preliminary data.</text>
</comment>
<protein>
    <submittedName>
        <fullName evidence="1">Uncharacterized protein</fullName>
    </submittedName>
</protein>
<reference evidence="1 2" key="1">
    <citation type="submission" date="2019-12" db="EMBL/GenBank/DDBJ databases">
        <title>A genome sequence resource for the geographically widespread anthracnose pathogen Colletotrichum asianum.</title>
        <authorList>
            <person name="Meng Y."/>
        </authorList>
    </citation>
    <scope>NUCLEOTIDE SEQUENCE [LARGE SCALE GENOMIC DNA]</scope>
    <source>
        <strain evidence="1 2">ICMP 18580</strain>
    </source>
</reference>
<dbReference type="EMBL" id="WOWK01000131">
    <property type="protein sequence ID" value="KAF0317380.1"/>
    <property type="molecule type" value="Genomic_DNA"/>
</dbReference>
<name>A0A8H3ZMV5_9PEZI</name>
<sequence length="174" mass="19367">MARLNLFNRSKSGFKGGVKGGVKSVPRLSTFARSKEAFIHMFVREHANCALRPREQPADDSAPPAYADLPAYATVESKKAEVVTEFALSTALAKHQFSKDRAQMWQELIARVAKEIFDDLELLQQSATANGWEAAVEQTGALLAEKPFGEENLIEEVEAIMRYLETMRYGASKE</sequence>
<gene>
    <name evidence="1" type="ORF">GQ607_015332</name>
</gene>